<keyword evidence="3" id="KW-1185">Reference proteome</keyword>
<comment type="caution">
    <text evidence="2">The sequence shown here is derived from an EMBL/GenBank/DDBJ whole genome shotgun (WGS) entry which is preliminary data.</text>
</comment>
<keyword evidence="1" id="KW-1133">Transmembrane helix</keyword>
<proteinExistence type="predicted"/>
<gene>
    <name evidence="2" type="ORF">E2C01_065922</name>
</gene>
<reference evidence="2 3" key="1">
    <citation type="submission" date="2019-05" db="EMBL/GenBank/DDBJ databases">
        <title>Another draft genome of Portunus trituberculatus and its Hox gene families provides insights of decapod evolution.</title>
        <authorList>
            <person name="Jeong J.-H."/>
            <person name="Song I."/>
            <person name="Kim S."/>
            <person name="Choi T."/>
            <person name="Kim D."/>
            <person name="Ryu S."/>
            <person name="Kim W."/>
        </authorList>
    </citation>
    <scope>NUCLEOTIDE SEQUENCE [LARGE SCALE GENOMIC DNA]</scope>
    <source>
        <tissue evidence="2">Muscle</tissue>
    </source>
</reference>
<dbReference type="EMBL" id="VSRR010033260">
    <property type="protein sequence ID" value="MPC71638.1"/>
    <property type="molecule type" value="Genomic_DNA"/>
</dbReference>
<evidence type="ECO:0000313" key="3">
    <source>
        <dbReference type="Proteomes" id="UP000324222"/>
    </source>
</evidence>
<feature type="transmembrane region" description="Helical" evidence="1">
    <location>
        <begin position="73"/>
        <end position="91"/>
    </location>
</feature>
<keyword evidence="1" id="KW-0812">Transmembrane</keyword>
<dbReference type="AlphaFoldDB" id="A0A5B7HSI3"/>
<evidence type="ECO:0000313" key="2">
    <source>
        <dbReference type="EMBL" id="MPC71638.1"/>
    </source>
</evidence>
<accession>A0A5B7HSI3</accession>
<dbReference type="Proteomes" id="UP000324222">
    <property type="component" value="Unassembled WGS sequence"/>
</dbReference>
<keyword evidence="1" id="KW-0472">Membrane</keyword>
<sequence>MMAVLERGEGYGLLPPGSAGTGYHLPSPPYLFHLTVSNSPPTTSRLLSLPPRISPTAHIYHFPIASRLPSPCSLSLFLTTISLLFLLLLFVRKSCKGRVNLSSFL</sequence>
<evidence type="ECO:0000256" key="1">
    <source>
        <dbReference type="SAM" id="Phobius"/>
    </source>
</evidence>
<protein>
    <submittedName>
        <fullName evidence="2">Uncharacterized protein</fullName>
    </submittedName>
</protein>
<organism evidence="2 3">
    <name type="scientific">Portunus trituberculatus</name>
    <name type="common">Swimming crab</name>
    <name type="synonym">Neptunus trituberculatus</name>
    <dbReference type="NCBI Taxonomy" id="210409"/>
    <lineage>
        <taxon>Eukaryota</taxon>
        <taxon>Metazoa</taxon>
        <taxon>Ecdysozoa</taxon>
        <taxon>Arthropoda</taxon>
        <taxon>Crustacea</taxon>
        <taxon>Multicrustacea</taxon>
        <taxon>Malacostraca</taxon>
        <taxon>Eumalacostraca</taxon>
        <taxon>Eucarida</taxon>
        <taxon>Decapoda</taxon>
        <taxon>Pleocyemata</taxon>
        <taxon>Brachyura</taxon>
        <taxon>Eubrachyura</taxon>
        <taxon>Portunoidea</taxon>
        <taxon>Portunidae</taxon>
        <taxon>Portuninae</taxon>
        <taxon>Portunus</taxon>
    </lineage>
</organism>
<name>A0A5B7HSI3_PORTR</name>